<comment type="caution">
    <text evidence="1">The sequence shown here is derived from an EMBL/GenBank/DDBJ whole genome shotgun (WGS) entry which is preliminary data.</text>
</comment>
<dbReference type="EMBL" id="LLXJ01000859">
    <property type="protein sequence ID" value="PKC05610.1"/>
    <property type="molecule type" value="Genomic_DNA"/>
</dbReference>
<reference evidence="1 2" key="1">
    <citation type="submission" date="2016-04" db="EMBL/GenBank/DDBJ databases">
        <title>Genome analyses suggest a sexual origin of heterokaryosis in a supposedly ancient asexual fungus.</title>
        <authorList>
            <person name="Ropars J."/>
            <person name="Sedzielewska K."/>
            <person name="Noel J."/>
            <person name="Charron P."/>
            <person name="Farinelli L."/>
            <person name="Marton T."/>
            <person name="Kruger M."/>
            <person name="Pelin A."/>
            <person name="Brachmann A."/>
            <person name="Corradi N."/>
        </authorList>
    </citation>
    <scope>NUCLEOTIDE SEQUENCE [LARGE SCALE GENOMIC DNA]</scope>
    <source>
        <strain evidence="1 2">A5</strain>
    </source>
</reference>
<dbReference type="VEuPathDB" id="FungiDB:FUN_025167"/>
<name>A0A2N0PFL1_9GLOM</name>
<dbReference type="VEuPathDB" id="FungiDB:RhiirA1_472494"/>
<sequence length="415" mass="49496">MYLYIPSLYSLFLTKNFFFKHINMVDIYKINSVINKIKGAEQQNTLNKEALDKKVREQEHICNELWWEKGDQNIKKLTENTQEIMGLVRNQNDITRCAFSLNRDTLKLLEDISDNTREDIKYLRRIIKDLTVTKEFFRYRDWVTKLIQDIVRKSDKKLEDINDKVNKSLGEFVLLMKFKWTSNDEFHVWRYQTEEEALKELKRLSFPEDLECFMNPLEKAIRPLKFNYLFNQFAEERVKHEDENAELWTRIEELEGMTMKKIISKPSSIRDVTRSDEKGAIEANREETLRCCFYAREFKRMYKDFMASNKVGEKKAKGQVYDFIFKQIPNTKRKTLCRQTQKALRIDDLFEKIGMDKISKFSNFQIQTIIDHFTENPNMEFIDDSEDEEQEDDQNNVLEVQVNLLNSAKASASNA</sequence>
<reference evidence="1 2" key="2">
    <citation type="submission" date="2017-09" db="EMBL/GenBank/DDBJ databases">
        <title>Extensive intraspecific genome diversity in a model arbuscular mycorrhizal fungus.</title>
        <authorList>
            <person name="Chen E.C."/>
            <person name="Morin E."/>
            <person name="Beaudet D."/>
            <person name="Noel J."/>
            <person name="Ndikumana S."/>
            <person name="Charron P."/>
            <person name="St-Onge C."/>
            <person name="Giorgi J."/>
            <person name="Grigoriev I.V."/>
            <person name="Roux C."/>
            <person name="Martin F.M."/>
            <person name="Corradi N."/>
        </authorList>
    </citation>
    <scope>NUCLEOTIDE SEQUENCE [LARGE SCALE GENOMIC DNA]</scope>
    <source>
        <strain evidence="1 2">A5</strain>
    </source>
</reference>
<dbReference type="VEuPathDB" id="FungiDB:RhiirA1_522574"/>
<dbReference type="VEuPathDB" id="FungiDB:FUN_025644"/>
<evidence type="ECO:0000313" key="1">
    <source>
        <dbReference type="EMBL" id="PKC05610.1"/>
    </source>
</evidence>
<proteinExistence type="predicted"/>
<organism evidence="1 2">
    <name type="scientific">Rhizophagus irregularis</name>
    <dbReference type="NCBI Taxonomy" id="588596"/>
    <lineage>
        <taxon>Eukaryota</taxon>
        <taxon>Fungi</taxon>
        <taxon>Fungi incertae sedis</taxon>
        <taxon>Mucoromycota</taxon>
        <taxon>Glomeromycotina</taxon>
        <taxon>Glomeromycetes</taxon>
        <taxon>Glomerales</taxon>
        <taxon>Glomeraceae</taxon>
        <taxon>Rhizophagus</taxon>
    </lineage>
</organism>
<dbReference type="Proteomes" id="UP000232722">
    <property type="component" value="Unassembled WGS sequence"/>
</dbReference>
<accession>A0A2N0PFL1</accession>
<dbReference type="VEuPathDB" id="FungiDB:FUN_025645"/>
<protein>
    <submittedName>
        <fullName evidence="1">Uncharacterized protein</fullName>
    </submittedName>
</protein>
<gene>
    <name evidence="1" type="ORF">RhiirA5_501989</name>
</gene>
<dbReference type="AlphaFoldDB" id="A0A2N0PFL1"/>
<dbReference type="VEuPathDB" id="FungiDB:RhiirFUN_024930"/>
<evidence type="ECO:0000313" key="2">
    <source>
        <dbReference type="Proteomes" id="UP000232722"/>
    </source>
</evidence>